<dbReference type="Proteomes" id="UP001214854">
    <property type="component" value="Unassembled WGS sequence"/>
</dbReference>
<accession>A0ABT5I090</accession>
<evidence type="ECO:0008006" key="4">
    <source>
        <dbReference type="Google" id="ProtNLM"/>
    </source>
</evidence>
<dbReference type="EMBL" id="JAQQKX010000020">
    <property type="protein sequence ID" value="MDC7685101.1"/>
    <property type="molecule type" value="Genomic_DNA"/>
</dbReference>
<evidence type="ECO:0000256" key="1">
    <source>
        <dbReference type="SAM" id="SignalP"/>
    </source>
</evidence>
<protein>
    <recommendedName>
        <fullName evidence="4">Lipoprotein</fullName>
    </recommendedName>
</protein>
<proteinExistence type="predicted"/>
<reference evidence="2 3" key="1">
    <citation type="submission" date="2023-01" db="EMBL/GenBank/DDBJ databases">
        <title>Novel species of the genus Asticcacaulis isolated from rivers.</title>
        <authorList>
            <person name="Lu H."/>
        </authorList>
    </citation>
    <scope>NUCLEOTIDE SEQUENCE [LARGE SCALE GENOMIC DNA]</scope>
    <source>
        <strain evidence="2 3">BYS171W</strain>
    </source>
</reference>
<keyword evidence="3" id="KW-1185">Reference proteome</keyword>
<dbReference type="RefSeq" id="WP_272749609.1">
    <property type="nucleotide sequence ID" value="NZ_JAQQKX010000020.1"/>
</dbReference>
<sequence>MFKTALLSAFVLSALAVPAFAECSGSEEAATGKAISTAAAAAVSKVVAVEGKQMVNLSMCETSPGGIYAEFKFNFLGADGLYWVEGNARMQGASLSEIKLKKLSPNLADASAKTGIKVAAK</sequence>
<feature type="chain" id="PRO_5045564782" description="Lipoprotein" evidence="1">
    <location>
        <begin position="22"/>
        <end position="121"/>
    </location>
</feature>
<keyword evidence="1" id="KW-0732">Signal</keyword>
<gene>
    <name evidence="2" type="ORF">PQU92_17590</name>
</gene>
<evidence type="ECO:0000313" key="3">
    <source>
        <dbReference type="Proteomes" id="UP001214854"/>
    </source>
</evidence>
<name>A0ABT5I090_9CAUL</name>
<organism evidence="2 3">
    <name type="scientific">Asticcacaulis aquaticus</name>
    <dbReference type="NCBI Taxonomy" id="2984212"/>
    <lineage>
        <taxon>Bacteria</taxon>
        <taxon>Pseudomonadati</taxon>
        <taxon>Pseudomonadota</taxon>
        <taxon>Alphaproteobacteria</taxon>
        <taxon>Caulobacterales</taxon>
        <taxon>Caulobacteraceae</taxon>
        <taxon>Asticcacaulis</taxon>
    </lineage>
</organism>
<feature type="signal peptide" evidence="1">
    <location>
        <begin position="1"/>
        <end position="21"/>
    </location>
</feature>
<evidence type="ECO:0000313" key="2">
    <source>
        <dbReference type="EMBL" id="MDC7685101.1"/>
    </source>
</evidence>
<comment type="caution">
    <text evidence="2">The sequence shown here is derived from an EMBL/GenBank/DDBJ whole genome shotgun (WGS) entry which is preliminary data.</text>
</comment>